<proteinExistence type="predicted"/>
<dbReference type="AlphaFoldDB" id="A0A101RMI3"/>
<organism evidence="1 2">
    <name type="scientific">Streptomyces canus</name>
    <dbReference type="NCBI Taxonomy" id="58343"/>
    <lineage>
        <taxon>Bacteria</taxon>
        <taxon>Bacillati</taxon>
        <taxon>Actinomycetota</taxon>
        <taxon>Actinomycetes</taxon>
        <taxon>Kitasatosporales</taxon>
        <taxon>Streptomycetaceae</taxon>
        <taxon>Streptomyces</taxon>
        <taxon>Streptomyces aurantiacus group</taxon>
    </lineage>
</organism>
<dbReference type="EMBL" id="LMWU01000062">
    <property type="protein sequence ID" value="KUN58312.1"/>
    <property type="molecule type" value="Genomic_DNA"/>
</dbReference>
<accession>A0A101RMI3</accession>
<evidence type="ECO:0008006" key="3">
    <source>
        <dbReference type="Google" id="ProtNLM"/>
    </source>
</evidence>
<evidence type="ECO:0000313" key="1">
    <source>
        <dbReference type="EMBL" id="KUN58312.1"/>
    </source>
</evidence>
<gene>
    <name evidence="1" type="ORF">AQJ46_43445</name>
</gene>
<evidence type="ECO:0000313" key="2">
    <source>
        <dbReference type="Proteomes" id="UP000053669"/>
    </source>
</evidence>
<name>A0A101RMI3_9ACTN</name>
<reference evidence="1 2" key="1">
    <citation type="submission" date="2015-10" db="EMBL/GenBank/DDBJ databases">
        <title>Draft genome sequence of Streptomyces canus DSM 40017, type strain for the species Streptomyces canus.</title>
        <authorList>
            <person name="Ruckert C."/>
            <person name="Winkler A."/>
            <person name="Kalinowski J."/>
            <person name="Kampfer P."/>
            <person name="Glaeser S."/>
        </authorList>
    </citation>
    <scope>NUCLEOTIDE SEQUENCE [LARGE SCALE GENOMIC DNA]</scope>
    <source>
        <strain evidence="1 2">DSM 40017</strain>
    </source>
</reference>
<comment type="caution">
    <text evidence="1">The sequence shown here is derived from an EMBL/GenBank/DDBJ whole genome shotgun (WGS) entry which is preliminary data.</text>
</comment>
<protein>
    <recommendedName>
        <fullName evidence="3">Knr4/Smi1-like domain-containing protein</fullName>
    </recommendedName>
</protein>
<dbReference type="STRING" id="58343.AQJ46_43445"/>
<dbReference type="Proteomes" id="UP000053669">
    <property type="component" value="Unassembled WGS sequence"/>
</dbReference>
<sequence>MLDGPDVAVALRGGGRTRSHAWKFVRWFADAWISRAIEPEDGCSADELAAVEADLGFELPPALSEGYALFGRRDDLTRQQDPLVRPSGLYVDDALGGVLVFRRENQDCACWGIPLSQIEQDDPPVVVESHQGWVPFLDRMSLAWVELVLSESLFAADNLYDACELPDALMPGLRARYVRVGLPDHPMWASEDDSPVRWYAAPGRLVRRDGFQDQSWIHARGRTISDLEAIREELPGPWVG</sequence>